<dbReference type="InterPro" id="IPR018309">
    <property type="entry name" value="Tscrpt_reg_PadR_C"/>
</dbReference>
<sequence>MPRPRILPFIILGVLNKRGASTGKIVLDEFQNEISEFWTVAHSQLYPELQKMTDEGRVSIVPNQTNAKTVVYEITSIGKADLEAWLQEPVTEQNSALTSLKLYFVQERQAPELRAMIIADVKLHVEKLHHLQGRFTDLFSEADQIAGNYGHYLILTRAIERETNYVAWANGVLNDLDN</sequence>
<evidence type="ECO:0000313" key="4">
    <source>
        <dbReference type="Proteomes" id="UP000371977"/>
    </source>
</evidence>
<name>A0A6C2C5V9_9LACO</name>
<dbReference type="SUPFAM" id="SSF46785">
    <property type="entry name" value="Winged helix' DNA-binding domain"/>
    <property type="match status" value="1"/>
</dbReference>
<dbReference type="Pfam" id="PF03551">
    <property type="entry name" value="PadR"/>
    <property type="match status" value="1"/>
</dbReference>
<dbReference type="InterPro" id="IPR005149">
    <property type="entry name" value="Tscrpt_reg_PadR_N"/>
</dbReference>
<evidence type="ECO:0000259" key="1">
    <source>
        <dbReference type="Pfam" id="PF03551"/>
    </source>
</evidence>
<protein>
    <submittedName>
        <fullName evidence="3">PadR family transcriptional regulator</fullName>
    </submittedName>
</protein>
<dbReference type="Gene3D" id="1.10.10.10">
    <property type="entry name" value="Winged helix-like DNA-binding domain superfamily/Winged helix DNA-binding domain"/>
    <property type="match status" value="1"/>
</dbReference>
<dbReference type="Proteomes" id="UP000371977">
    <property type="component" value="Unassembled WGS sequence"/>
</dbReference>
<evidence type="ECO:0000259" key="2">
    <source>
        <dbReference type="Pfam" id="PF10400"/>
    </source>
</evidence>
<accession>A0A6C2C5V9</accession>
<dbReference type="AlphaFoldDB" id="A0A6C2C5V9"/>
<dbReference type="PANTHER" id="PTHR43252:SF6">
    <property type="entry name" value="NEGATIVE TRANSCRIPTION REGULATOR PADR"/>
    <property type="match status" value="1"/>
</dbReference>
<evidence type="ECO:0000313" key="3">
    <source>
        <dbReference type="EMBL" id="TYC49099.1"/>
    </source>
</evidence>
<dbReference type="OrthoDB" id="9783723at2"/>
<dbReference type="RefSeq" id="WP_148622961.1">
    <property type="nucleotide sequence ID" value="NZ_SDGZ01000015.1"/>
</dbReference>
<comment type="caution">
    <text evidence="3">The sequence shown here is derived from an EMBL/GenBank/DDBJ whole genome shotgun (WGS) entry which is preliminary data.</text>
</comment>
<reference evidence="3 4" key="1">
    <citation type="submission" date="2019-01" db="EMBL/GenBank/DDBJ databases">
        <title>Weissella sp. nov., a novel lactic acid bacterium isolated from animal feces.</title>
        <authorList>
            <person name="Wang L.-T."/>
        </authorList>
    </citation>
    <scope>NUCLEOTIDE SEQUENCE [LARGE SCALE GENOMIC DNA]</scope>
    <source>
        <strain evidence="3 4">8H-2</strain>
    </source>
</reference>
<dbReference type="EMBL" id="SDGZ01000015">
    <property type="protein sequence ID" value="TYC49099.1"/>
    <property type="molecule type" value="Genomic_DNA"/>
</dbReference>
<organism evidence="3 4">
    <name type="scientific">Weissella muntiaci</name>
    <dbReference type="NCBI Taxonomy" id="2508881"/>
    <lineage>
        <taxon>Bacteria</taxon>
        <taxon>Bacillati</taxon>
        <taxon>Bacillota</taxon>
        <taxon>Bacilli</taxon>
        <taxon>Lactobacillales</taxon>
        <taxon>Lactobacillaceae</taxon>
        <taxon>Weissella</taxon>
    </lineage>
</organism>
<dbReference type="Pfam" id="PF10400">
    <property type="entry name" value="Vir_act_alpha_C"/>
    <property type="match status" value="1"/>
</dbReference>
<keyword evidence="4" id="KW-1185">Reference proteome</keyword>
<gene>
    <name evidence="3" type="ORF">ESZ50_07585</name>
</gene>
<feature type="domain" description="Transcription regulator PadR C-terminal" evidence="2">
    <location>
        <begin position="100"/>
        <end position="176"/>
    </location>
</feature>
<dbReference type="Gene3D" id="6.10.140.190">
    <property type="match status" value="1"/>
</dbReference>
<dbReference type="InterPro" id="IPR036388">
    <property type="entry name" value="WH-like_DNA-bd_sf"/>
</dbReference>
<dbReference type="InterPro" id="IPR036390">
    <property type="entry name" value="WH_DNA-bd_sf"/>
</dbReference>
<dbReference type="PANTHER" id="PTHR43252">
    <property type="entry name" value="TRANSCRIPTIONAL REGULATOR YQJI"/>
    <property type="match status" value="1"/>
</dbReference>
<proteinExistence type="predicted"/>
<feature type="domain" description="Transcription regulator PadR N-terminal" evidence="1">
    <location>
        <begin position="11"/>
        <end position="83"/>
    </location>
</feature>